<evidence type="ECO:0000256" key="6">
    <source>
        <dbReference type="RuleBase" id="RU361277"/>
    </source>
</evidence>
<dbReference type="Pfam" id="PF08240">
    <property type="entry name" value="ADH_N"/>
    <property type="match status" value="1"/>
</dbReference>
<dbReference type="SUPFAM" id="SSF50129">
    <property type="entry name" value="GroES-like"/>
    <property type="match status" value="2"/>
</dbReference>
<evidence type="ECO:0000259" key="7">
    <source>
        <dbReference type="SMART" id="SM00829"/>
    </source>
</evidence>
<comment type="similarity">
    <text evidence="1 6">Belongs to the zinc-containing alcohol dehydrogenase family.</text>
</comment>
<dbReference type="InterPro" id="IPR002328">
    <property type="entry name" value="ADH_Zn_CS"/>
</dbReference>
<evidence type="ECO:0000313" key="9">
    <source>
        <dbReference type="Proteomes" id="UP000606115"/>
    </source>
</evidence>
<dbReference type="SMART" id="SM00829">
    <property type="entry name" value="PKS_ER"/>
    <property type="match status" value="1"/>
</dbReference>
<dbReference type="PANTHER" id="PTHR43880">
    <property type="entry name" value="ALCOHOL DEHYDROGENASE"/>
    <property type="match status" value="1"/>
</dbReference>
<dbReference type="InterPro" id="IPR036291">
    <property type="entry name" value="NAD(P)-bd_dom_sf"/>
</dbReference>
<dbReference type="EMBL" id="BMKX01000001">
    <property type="protein sequence ID" value="GGJ51046.1"/>
    <property type="molecule type" value="Genomic_DNA"/>
</dbReference>
<dbReference type="SUPFAM" id="SSF51735">
    <property type="entry name" value="NAD(P)-binding Rossmann-fold domains"/>
    <property type="match status" value="1"/>
</dbReference>
<dbReference type="Pfam" id="PF00107">
    <property type="entry name" value="ADH_zinc_N"/>
    <property type="match status" value="1"/>
</dbReference>
<dbReference type="Proteomes" id="UP000606115">
    <property type="component" value="Unassembled WGS sequence"/>
</dbReference>
<keyword evidence="4" id="KW-0560">Oxidoreductase</keyword>
<comment type="caution">
    <text evidence="8">The sequence shown here is derived from an EMBL/GenBank/DDBJ whole genome shotgun (WGS) entry which is preliminary data.</text>
</comment>
<dbReference type="Gene3D" id="3.40.50.720">
    <property type="entry name" value="NAD(P)-binding Rossmann-like Domain"/>
    <property type="match status" value="1"/>
</dbReference>
<keyword evidence="3 6" id="KW-0862">Zinc</keyword>
<proteinExistence type="inferred from homology"/>
<evidence type="ECO:0000313" key="8">
    <source>
        <dbReference type="EMBL" id="GGJ51046.1"/>
    </source>
</evidence>
<dbReference type="CDD" id="cd08279">
    <property type="entry name" value="Zn_ADH_class_III"/>
    <property type="match status" value="1"/>
</dbReference>
<dbReference type="InterPro" id="IPR013154">
    <property type="entry name" value="ADH-like_N"/>
</dbReference>
<dbReference type="PROSITE" id="PS00059">
    <property type="entry name" value="ADH_ZINC"/>
    <property type="match status" value="1"/>
</dbReference>
<accession>A0ABQ2DAP7</accession>
<feature type="domain" description="Enoyl reductase (ER)" evidence="7">
    <location>
        <begin position="10"/>
        <end position="358"/>
    </location>
</feature>
<evidence type="ECO:0000256" key="5">
    <source>
        <dbReference type="ARBA" id="ARBA00023027"/>
    </source>
</evidence>
<sequence>MRAAVVNTIGAGFDIQEIEVDQPRGKEVLVKVEAAGLCHSDHIVANVDRGRPLPMVVGHEMAGIVVGLGPDATDFQIGDHVIATEISFCGTCAECVNGASYRCISPQTALRGAEDPARLSREGQRVEGFGVAGFAEYTVLHQNKLVEVPKEIPFAQAAVLGCATTTGVGTVLNAAKVAPGETIAVVGLGGIGLNVIQGARLAGAKTIIGIDLQPDKLELAKKFGATHVINGAEQDVVAAVKEITSAGVHHSFEAIGLGATQRQAIEVTRTGGHVHFIGLPQGKPLELNVMLDLLVHQRSLHGIYMGSSNVRKDIPYYADLYLQGRLNLDDLIAQEIPLEQINEAYEKQETGAIARSVIRF</sequence>
<evidence type="ECO:0000256" key="3">
    <source>
        <dbReference type="ARBA" id="ARBA00022833"/>
    </source>
</evidence>
<dbReference type="RefSeq" id="WP_188683720.1">
    <property type="nucleotide sequence ID" value="NZ_BMKX01000001.1"/>
</dbReference>
<evidence type="ECO:0000256" key="4">
    <source>
        <dbReference type="ARBA" id="ARBA00023002"/>
    </source>
</evidence>
<protein>
    <submittedName>
        <fullName evidence="8">Alcohol dehydrogenase</fullName>
    </submittedName>
</protein>
<name>A0ABQ2DAP7_9MICC</name>
<dbReference type="InterPro" id="IPR020843">
    <property type="entry name" value="ER"/>
</dbReference>
<dbReference type="Gene3D" id="3.90.180.10">
    <property type="entry name" value="Medium-chain alcohol dehydrogenases, catalytic domain"/>
    <property type="match status" value="1"/>
</dbReference>
<dbReference type="GeneID" id="303303095"/>
<evidence type="ECO:0000256" key="2">
    <source>
        <dbReference type="ARBA" id="ARBA00022723"/>
    </source>
</evidence>
<gene>
    <name evidence="8" type="ORF">GCM10007173_07020</name>
</gene>
<reference evidence="9" key="1">
    <citation type="journal article" date="2019" name="Int. J. Syst. Evol. Microbiol.">
        <title>The Global Catalogue of Microorganisms (GCM) 10K type strain sequencing project: providing services to taxonomists for standard genome sequencing and annotation.</title>
        <authorList>
            <consortium name="The Broad Institute Genomics Platform"/>
            <consortium name="The Broad Institute Genome Sequencing Center for Infectious Disease"/>
            <person name="Wu L."/>
            <person name="Ma J."/>
        </authorList>
    </citation>
    <scope>NUCLEOTIDE SEQUENCE [LARGE SCALE GENOMIC DNA]</scope>
    <source>
        <strain evidence="9">CGMCC 1.3685</strain>
    </source>
</reference>
<evidence type="ECO:0000256" key="1">
    <source>
        <dbReference type="ARBA" id="ARBA00008072"/>
    </source>
</evidence>
<dbReference type="PANTHER" id="PTHR43880:SF12">
    <property type="entry name" value="ALCOHOL DEHYDROGENASE CLASS-3"/>
    <property type="match status" value="1"/>
</dbReference>
<dbReference type="InterPro" id="IPR011032">
    <property type="entry name" value="GroES-like_sf"/>
</dbReference>
<keyword evidence="5" id="KW-0520">NAD</keyword>
<comment type="cofactor">
    <cofactor evidence="6">
        <name>Zn(2+)</name>
        <dbReference type="ChEBI" id="CHEBI:29105"/>
    </cofactor>
</comment>
<keyword evidence="9" id="KW-1185">Reference proteome</keyword>
<organism evidence="8 9">
    <name type="scientific">Glutamicibacter ardleyensis</name>
    <dbReference type="NCBI Taxonomy" id="225894"/>
    <lineage>
        <taxon>Bacteria</taxon>
        <taxon>Bacillati</taxon>
        <taxon>Actinomycetota</taxon>
        <taxon>Actinomycetes</taxon>
        <taxon>Micrococcales</taxon>
        <taxon>Micrococcaceae</taxon>
        <taxon>Glutamicibacter</taxon>
    </lineage>
</organism>
<dbReference type="InterPro" id="IPR013149">
    <property type="entry name" value="ADH-like_C"/>
</dbReference>
<keyword evidence="2 6" id="KW-0479">Metal-binding</keyword>